<evidence type="ECO:0000313" key="2">
    <source>
        <dbReference type="EMBL" id="KAB2928868.1"/>
    </source>
</evidence>
<dbReference type="SUPFAM" id="SSF58113">
    <property type="entry name" value="Apolipoprotein A-I"/>
    <property type="match status" value="1"/>
</dbReference>
<organism evidence="2 3">
    <name type="scientific">Leptonema illini</name>
    <dbReference type="NCBI Taxonomy" id="183"/>
    <lineage>
        <taxon>Bacteria</taxon>
        <taxon>Pseudomonadati</taxon>
        <taxon>Spirochaetota</taxon>
        <taxon>Spirochaetia</taxon>
        <taxon>Leptospirales</taxon>
        <taxon>Leptospiraceae</taxon>
        <taxon>Leptonema</taxon>
    </lineage>
</organism>
<protein>
    <submittedName>
        <fullName evidence="2">Uncharacterized protein</fullName>
    </submittedName>
</protein>
<dbReference type="Gene3D" id="1.20.120.20">
    <property type="entry name" value="Apolipoprotein"/>
    <property type="match status" value="1"/>
</dbReference>
<evidence type="ECO:0000313" key="3">
    <source>
        <dbReference type="Proteomes" id="UP000460298"/>
    </source>
</evidence>
<dbReference type="NCBIfam" id="NF047773">
    <property type="entry name" value="phas_rel_Lepto"/>
    <property type="match status" value="1"/>
</dbReference>
<gene>
    <name evidence="2" type="ORF">F9K24_21495</name>
</gene>
<dbReference type="AlphaFoldDB" id="A0A833GXE0"/>
<comment type="caution">
    <text evidence="2">The sequence shown here is derived from an EMBL/GenBank/DDBJ whole genome shotgun (WGS) entry which is preliminary data.</text>
</comment>
<evidence type="ECO:0000256" key="1">
    <source>
        <dbReference type="SAM" id="MobiDB-lite"/>
    </source>
</evidence>
<proteinExistence type="predicted"/>
<sequence>MPIHDILNAGIGLYKEGEKGLRQALQHLQSSYDNLKRQGEADQSETAERLRQTLDQTIASLRQVSSKAETRLQGLVQEAGRNYEQLLSGLEGQIDTIKKQGEKEMGGVRDRMQTLAQSLKEQAPERFRHSIEKLIAGTEGGTDPFQPARPDEERMVSIVFSESEEPEHKK</sequence>
<name>A0A833GXE0_9LEPT</name>
<feature type="region of interest" description="Disordered" evidence="1">
    <location>
        <begin position="134"/>
        <end position="153"/>
    </location>
</feature>
<reference evidence="2 3" key="1">
    <citation type="submission" date="2019-10" db="EMBL/GenBank/DDBJ databases">
        <title>Extracellular Electron Transfer in a Candidatus Methanoperedens spp. Enrichment Culture.</title>
        <authorList>
            <person name="Berger S."/>
            <person name="Rangel Shaw D."/>
            <person name="Berben T."/>
            <person name="In 'T Zandt M."/>
            <person name="Frank J."/>
            <person name="Reimann J."/>
            <person name="Jetten M.S.M."/>
            <person name="Welte C.U."/>
        </authorList>
    </citation>
    <scope>NUCLEOTIDE SEQUENCE [LARGE SCALE GENOMIC DNA]</scope>
    <source>
        <strain evidence="2">SB12</strain>
    </source>
</reference>
<accession>A0A833GXE0</accession>
<dbReference type="EMBL" id="WBUI01000043">
    <property type="protein sequence ID" value="KAB2928868.1"/>
    <property type="molecule type" value="Genomic_DNA"/>
</dbReference>
<dbReference type="Proteomes" id="UP000460298">
    <property type="component" value="Unassembled WGS sequence"/>
</dbReference>